<dbReference type="EMBL" id="FOVD01000001">
    <property type="protein sequence ID" value="SFN15475.1"/>
    <property type="molecule type" value="Genomic_DNA"/>
</dbReference>
<keyword evidence="2" id="KW-1185">Reference proteome</keyword>
<dbReference type="NCBIfam" id="NF047798">
    <property type="entry name" value="leader_Chryseo"/>
    <property type="match status" value="1"/>
</dbReference>
<dbReference type="Proteomes" id="UP000198769">
    <property type="component" value="Unassembled WGS sequence"/>
</dbReference>
<proteinExistence type="predicted"/>
<dbReference type="RefSeq" id="WP_090023801.1">
    <property type="nucleotide sequence ID" value="NZ_FOVD01000001.1"/>
</dbReference>
<evidence type="ECO:0000313" key="1">
    <source>
        <dbReference type="EMBL" id="SFN15475.1"/>
    </source>
</evidence>
<reference evidence="2" key="1">
    <citation type="submission" date="2016-10" db="EMBL/GenBank/DDBJ databases">
        <authorList>
            <person name="Varghese N."/>
            <person name="Submissions S."/>
        </authorList>
    </citation>
    <scope>NUCLEOTIDE SEQUENCE [LARGE SCALE GENOMIC DNA]</scope>
    <source>
        <strain evidence="2">DSM 25575</strain>
    </source>
</reference>
<gene>
    <name evidence="1" type="ORF">SAMN05421594_1414</name>
</gene>
<accession>A0A1I4WPK6</accession>
<evidence type="ECO:0000313" key="2">
    <source>
        <dbReference type="Proteomes" id="UP000198769"/>
    </source>
</evidence>
<name>A0A1I4WPK6_CHROL</name>
<protein>
    <submittedName>
        <fullName evidence="1">Uncharacterized protein</fullName>
    </submittedName>
</protein>
<sequence length="64" mass="7013">MKNLKKLNRGNLKSINGGNGCFENCPPGPYGPGPDYPRTCDDFHALPECCKLRVKVDYLCSGPL</sequence>
<dbReference type="AlphaFoldDB" id="A0A1I4WPK6"/>
<dbReference type="InterPro" id="IPR058074">
    <property type="entry name" value="Bacteriocin-like"/>
</dbReference>
<organism evidence="1 2">
    <name type="scientific">Chryseobacterium oleae</name>
    <dbReference type="NCBI Taxonomy" id="491207"/>
    <lineage>
        <taxon>Bacteria</taxon>
        <taxon>Pseudomonadati</taxon>
        <taxon>Bacteroidota</taxon>
        <taxon>Flavobacteriia</taxon>
        <taxon>Flavobacteriales</taxon>
        <taxon>Weeksellaceae</taxon>
        <taxon>Chryseobacterium group</taxon>
        <taxon>Chryseobacterium</taxon>
    </lineage>
</organism>